<dbReference type="EMBL" id="CM044701">
    <property type="protein sequence ID" value="KAI5684400.1"/>
    <property type="molecule type" value="Genomic_DNA"/>
</dbReference>
<gene>
    <name evidence="1" type="ORF">M9H77_05628</name>
</gene>
<proteinExistence type="predicted"/>
<organism evidence="1 2">
    <name type="scientific">Catharanthus roseus</name>
    <name type="common">Madagascar periwinkle</name>
    <name type="synonym">Vinca rosea</name>
    <dbReference type="NCBI Taxonomy" id="4058"/>
    <lineage>
        <taxon>Eukaryota</taxon>
        <taxon>Viridiplantae</taxon>
        <taxon>Streptophyta</taxon>
        <taxon>Embryophyta</taxon>
        <taxon>Tracheophyta</taxon>
        <taxon>Spermatophyta</taxon>
        <taxon>Magnoliopsida</taxon>
        <taxon>eudicotyledons</taxon>
        <taxon>Gunneridae</taxon>
        <taxon>Pentapetalae</taxon>
        <taxon>asterids</taxon>
        <taxon>lamiids</taxon>
        <taxon>Gentianales</taxon>
        <taxon>Apocynaceae</taxon>
        <taxon>Rauvolfioideae</taxon>
        <taxon>Vinceae</taxon>
        <taxon>Catharanthinae</taxon>
        <taxon>Catharanthus</taxon>
    </lineage>
</organism>
<reference evidence="2" key="1">
    <citation type="journal article" date="2023" name="Nat. Plants">
        <title>Single-cell RNA sequencing provides a high-resolution roadmap for understanding the multicellular compartmentation of specialized metabolism.</title>
        <authorList>
            <person name="Sun S."/>
            <person name="Shen X."/>
            <person name="Li Y."/>
            <person name="Li Y."/>
            <person name="Wang S."/>
            <person name="Li R."/>
            <person name="Zhang H."/>
            <person name="Shen G."/>
            <person name="Guo B."/>
            <person name="Wei J."/>
            <person name="Xu J."/>
            <person name="St-Pierre B."/>
            <person name="Chen S."/>
            <person name="Sun C."/>
        </authorList>
    </citation>
    <scope>NUCLEOTIDE SEQUENCE [LARGE SCALE GENOMIC DNA]</scope>
</reference>
<keyword evidence="2" id="KW-1185">Reference proteome</keyword>
<name>A0ACC0CHK7_CATRO</name>
<protein>
    <submittedName>
        <fullName evidence="1">Uncharacterized protein</fullName>
    </submittedName>
</protein>
<dbReference type="Proteomes" id="UP001060085">
    <property type="component" value="Linkage Group LG01"/>
</dbReference>
<accession>A0ACC0CHK7</accession>
<sequence length="743" mass="81049">MVLGWRRAFCTSIHRDRDTSHRSSSSSSASSAAVKQEKNSNPTTPKFSTKMGFFSNPSTPRLQSQHPVVSSPNLRCRTTTTCIAGSATATKPSNAAAAAAASLPPPTDSPKLKCKTTRNSPRFFQRSNPSSPRSPSTFSFIKSTLRPSKTRCGICLNSVKSGQGTAIFTAECTHSFHFPCIAAHFRKQGNLTCPVCNSQWNEMPLLSIHNVSNNQRLELSSSPRTPSSNYSNGKPTILKVYNDDEPLMSPTSGARFNPIPESDENDEENDNLVGEFQGFFPETNVSPFKKAAELTLGNMDVSILPDAAVVSVGRSSQTFVVVLKLRAPSAPPRTARRAPIDLVTVLDVSGKMTREKLQLMKQAMRLVVSSLSSADRLSIVAFSSTSKRLLPLRRMTTAGRRSARRIVDAIVALDGTAASSPNDALKKAAKVLEDRREKNPAASIILLSDGHDDRSTNQQQRRRSSIVSSTRFPHMDDIPVHSVSLKKVASACGHAPSSEDALSKCIVGLLSVVVQDARIQLGFVSGSGEISGVYSCMGRPMALGSGLVRVGDFYSEEEREFLVELKVPSNGAHHVLSVGCSYKDPSTQEQIQGKEQALWVPRPQAVRSSSTPSIERLRSLFVATRAVAESRRLTERNDLTGAHHMLSSARALLLQSASASGSADEFVRGLEAELSELHWRRQNQAQQRRRNSERENLIVDEKSTEPLTPTSAWKAAERLAKVAIMRKSLNRVSDLHGFENARF</sequence>
<evidence type="ECO:0000313" key="1">
    <source>
        <dbReference type="EMBL" id="KAI5684400.1"/>
    </source>
</evidence>
<evidence type="ECO:0000313" key="2">
    <source>
        <dbReference type="Proteomes" id="UP001060085"/>
    </source>
</evidence>
<comment type="caution">
    <text evidence="1">The sequence shown here is derived from an EMBL/GenBank/DDBJ whole genome shotgun (WGS) entry which is preliminary data.</text>
</comment>